<dbReference type="OrthoDB" id="1682025at2759"/>
<feature type="region of interest" description="Disordered" evidence="1">
    <location>
        <begin position="65"/>
        <end position="87"/>
    </location>
</feature>
<evidence type="ECO:0000313" key="3">
    <source>
        <dbReference type="EMBL" id="GAU30967.1"/>
    </source>
</evidence>
<dbReference type="InterPro" id="IPR044962">
    <property type="entry name" value="CLV3/ESR"/>
</dbReference>
<gene>
    <name evidence="3" type="ORF">TSUD_63780</name>
</gene>
<reference evidence="4" key="1">
    <citation type="journal article" date="2017" name="Front. Plant Sci.">
        <title>Climate Clever Clovers: New Paradigm to Reduce the Environmental Footprint of Ruminants by Breeding Low Methanogenic Forages Utilizing Haplotype Variation.</title>
        <authorList>
            <person name="Kaur P."/>
            <person name="Appels R."/>
            <person name="Bayer P.E."/>
            <person name="Keeble-Gagnere G."/>
            <person name="Wang J."/>
            <person name="Hirakawa H."/>
            <person name="Shirasawa K."/>
            <person name="Vercoe P."/>
            <person name="Stefanova K."/>
            <person name="Durmic Z."/>
            <person name="Nichols P."/>
            <person name="Revell C."/>
            <person name="Isobe S.N."/>
            <person name="Edwards D."/>
            <person name="Erskine W."/>
        </authorList>
    </citation>
    <scope>NUCLEOTIDE SEQUENCE [LARGE SCALE GENOMIC DNA]</scope>
    <source>
        <strain evidence="4">cv. Daliak</strain>
    </source>
</reference>
<feature type="chain" id="PRO_5016270113" evidence="2">
    <location>
        <begin position="22"/>
        <end position="87"/>
    </location>
</feature>
<evidence type="ECO:0000313" key="4">
    <source>
        <dbReference type="Proteomes" id="UP000242715"/>
    </source>
</evidence>
<evidence type="ECO:0000256" key="2">
    <source>
        <dbReference type="SAM" id="SignalP"/>
    </source>
</evidence>
<evidence type="ECO:0000256" key="1">
    <source>
        <dbReference type="SAM" id="MobiDB-lite"/>
    </source>
</evidence>
<dbReference type="EMBL" id="DF973441">
    <property type="protein sequence ID" value="GAU30967.1"/>
    <property type="molecule type" value="Genomic_DNA"/>
</dbReference>
<organism evidence="3 4">
    <name type="scientific">Trifolium subterraneum</name>
    <name type="common">Subterranean clover</name>
    <dbReference type="NCBI Taxonomy" id="3900"/>
    <lineage>
        <taxon>Eukaryota</taxon>
        <taxon>Viridiplantae</taxon>
        <taxon>Streptophyta</taxon>
        <taxon>Embryophyta</taxon>
        <taxon>Tracheophyta</taxon>
        <taxon>Spermatophyta</taxon>
        <taxon>Magnoliopsida</taxon>
        <taxon>eudicotyledons</taxon>
        <taxon>Gunneridae</taxon>
        <taxon>Pentapetalae</taxon>
        <taxon>rosids</taxon>
        <taxon>fabids</taxon>
        <taxon>Fabales</taxon>
        <taxon>Fabaceae</taxon>
        <taxon>Papilionoideae</taxon>
        <taxon>50 kb inversion clade</taxon>
        <taxon>NPAAA clade</taxon>
        <taxon>Hologalegina</taxon>
        <taxon>IRL clade</taxon>
        <taxon>Trifolieae</taxon>
        <taxon>Trifolium</taxon>
    </lineage>
</organism>
<proteinExistence type="predicted"/>
<dbReference type="AlphaFoldDB" id="A0A2Z6NMA4"/>
<dbReference type="PANTHER" id="PTHR36349">
    <property type="entry name" value="PROTEIN CLAVATA 3"/>
    <property type="match status" value="1"/>
</dbReference>
<dbReference type="PANTHER" id="PTHR36349:SF1">
    <property type="entry name" value="CLAVATA3_ESR (CLE) GENE FAMILY MEMBER"/>
    <property type="match status" value="1"/>
</dbReference>
<dbReference type="Proteomes" id="UP000242715">
    <property type="component" value="Unassembled WGS sequence"/>
</dbReference>
<feature type="signal peptide" evidence="2">
    <location>
        <begin position="1"/>
        <end position="21"/>
    </location>
</feature>
<name>A0A2Z6NMA4_TRISU</name>
<keyword evidence="2" id="KW-0732">Signal</keyword>
<protein>
    <submittedName>
        <fullName evidence="3">Uncharacterized protein</fullName>
    </submittedName>
</protein>
<keyword evidence="4" id="KW-1185">Reference proteome</keyword>
<sequence>MKMKKVNTLFLIFMILTVSLAFVQCSSSTRIYRRNIGGNRNMAKTSIEVEIARFKNEDVFVGSVEDSAREVPTGPDPLHHNNNPFEP</sequence>
<dbReference type="GO" id="GO:0033612">
    <property type="term" value="F:receptor serine/threonine kinase binding"/>
    <property type="evidence" value="ECO:0007669"/>
    <property type="project" value="InterPro"/>
</dbReference>
<accession>A0A2Z6NMA4</accession>